<evidence type="ECO:0000256" key="2">
    <source>
        <dbReference type="SAM" id="Coils"/>
    </source>
</evidence>
<dbReference type="PhylomeDB" id="B3S536"/>
<dbReference type="SUPFAM" id="SSF52540">
    <property type="entry name" value="P-loop containing nucleoside triphosphate hydrolases"/>
    <property type="match status" value="2"/>
</dbReference>
<evidence type="ECO:0000313" key="7">
    <source>
        <dbReference type="Proteomes" id="UP000009022"/>
    </source>
</evidence>
<dbReference type="EMBL" id="DS985250">
    <property type="protein sequence ID" value="EDV22067.1"/>
    <property type="molecule type" value="Genomic_DNA"/>
</dbReference>
<reference evidence="6 7" key="1">
    <citation type="journal article" date="2008" name="Nature">
        <title>The Trichoplax genome and the nature of placozoans.</title>
        <authorList>
            <person name="Srivastava M."/>
            <person name="Begovic E."/>
            <person name="Chapman J."/>
            <person name="Putnam N.H."/>
            <person name="Hellsten U."/>
            <person name="Kawashima T."/>
            <person name="Kuo A."/>
            <person name="Mitros T."/>
            <person name="Salamov A."/>
            <person name="Carpenter M.L."/>
            <person name="Signorovitch A.Y."/>
            <person name="Moreno M.A."/>
            <person name="Kamm K."/>
            <person name="Grimwood J."/>
            <person name="Schmutz J."/>
            <person name="Shapiro H."/>
            <person name="Grigoriev I.V."/>
            <person name="Buss L.W."/>
            <person name="Schierwater B."/>
            <person name="Dellaporta S.L."/>
            <person name="Rokhsar D.S."/>
        </authorList>
    </citation>
    <scope>NUCLEOTIDE SEQUENCE [LARGE SCALE GENOMIC DNA]</scope>
    <source>
        <strain evidence="6 7">Grell-BS-1999</strain>
    </source>
</reference>
<dbReference type="KEGG" id="tad:TRIADDRAFT_59182"/>
<dbReference type="PANTHER" id="PTHR45629:SF7">
    <property type="entry name" value="DNA EXCISION REPAIR PROTEIN ERCC-6-RELATED"/>
    <property type="match status" value="1"/>
</dbReference>
<dbReference type="CDD" id="cd18793">
    <property type="entry name" value="SF2_C_SNF"/>
    <property type="match status" value="1"/>
</dbReference>
<feature type="compositionally biased region" description="Polar residues" evidence="3">
    <location>
        <begin position="856"/>
        <end position="869"/>
    </location>
</feature>
<feature type="region of interest" description="Disordered" evidence="3">
    <location>
        <begin position="856"/>
        <end position="894"/>
    </location>
</feature>
<dbReference type="OrthoDB" id="413460at2759"/>
<dbReference type="Pfam" id="PF00271">
    <property type="entry name" value="Helicase_C"/>
    <property type="match status" value="1"/>
</dbReference>
<dbReference type="InParanoid" id="B3S536"/>
<dbReference type="STRING" id="10228.B3S536"/>
<dbReference type="PANTHER" id="PTHR45629">
    <property type="entry name" value="SNF2/RAD54 FAMILY MEMBER"/>
    <property type="match status" value="1"/>
</dbReference>
<dbReference type="AlphaFoldDB" id="B3S536"/>
<keyword evidence="2" id="KW-0175">Coiled coil</keyword>
<dbReference type="InterPro" id="IPR000330">
    <property type="entry name" value="SNF2_N"/>
</dbReference>
<sequence>MEASDVDELPRINNDNNTDQVAAKLSALNLGNNKENQPIDKVLQAKFNKLISKGKELIKEYDYKTALKLFEKANSIQSSDKLYRRIQRLKEAIAEDDNESNDADEVATSIDIGNGCILERELYNHLYDYQRDGVAWLWRIYKDKDGGILADDMGNPQIRVGKFHGSNKQARDITKNNIQNRGGILLTTYGLIAASNSLSKDKYGHVFVWDVILLDEGHKIKNSTKTSKMLREIRSRRRIVLTGTPIQNNLKELWSLLDYVCQGKLLGSLKTFQMQYEAPIVRGREKDATDDERHLGNSMSESLQKLIKPYILRRTKAIMKAREKQPTKPDHAFQDSCSNPSQTIWYTFLIFDCLYVLMSSHSPLTELTVLKKICDHPRLLSSHACSELGLEEDDDDEVVEYKDFARSLPAIRVLLEEAGKLQLLADLLENFEINGHRCLIFSQSRKMLNIIQKVVTERGYKMLRIDGTVTKPGRRMELVQEFQTNSSYLCFLLTTQVGGVGLNLTAADRVIIFDPSWNPATDAQAVDRYFSKQELYDMFALDSPHVSNTQVQLEKMHASERKTDPDLEAHIKFLKTLGIFGISDHDLMFSKEEKTRSMVDESSQEYIKARIQNAQRAITAESDMVKNTGLVTALGITSFPSIVPKFGQSEKKSQQKSRTAKASKQMESVKFCLPDSELFVPSKSDKKNNTIQHIPSVSRILEKKNITINKVISSETQYKSKKLDLQDVASTNVHETIEEDYSEAITKTLSEISLTDNKNIKQNSDDNVVENGFIFAEYKEMHMHNPVESESEESIALLETNCGNEDDSVSPCNKSQKDCRKEAATGSNFNEKLSSPSNFEDVTRKTSLIPKTLLNNEQEIPMNRSHNTKVSVNSSTLSVDSNSSGNDKSSSSEFFDCECNSPDLKESEVLNYSKTTAQKSNSYYNERENKWFTLSEACDNLQSNHEDLEAQLQLLKVANEVGLSIRNDNGGNSR</sequence>
<evidence type="ECO:0000256" key="3">
    <source>
        <dbReference type="SAM" id="MobiDB-lite"/>
    </source>
</evidence>
<evidence type="ECO:0000313" key="6">
    <source>
        <dbReference type="EMBL" id="EDV22067.1"/>
    </source>
</evidence>
<dbReference type="Proteomes" id="UP000009022">
    <property type="component" value="Unassembled WGS sequence"/>
</dbReference>
<dbReference type="InterPro" id="IPR038718">
    <property type="entry name" value="SNF2-like_sf"/>
</dbReference>
<dbReference type="PROSITE" id="PS51192">
    <property type="entry name" value="HELICASE_ATP_BIND_1"/>
    <property type="match status" value="1"/>
</dbReference>
<name>B3S536_TRIAD</name>
<feature type="compositionally biased region" description="Low complexity" evidence="3">
    <location>
        <begin position="870"/>
        <end position="892"/>
    </location>
</feature>
<feature type="coiled-coil region" evidence="2">
    <location>
        <begin position="79"/>
        <end position="106"/>
    </location>
</feature>
<dbReference type="GO" id="GO:0015616">
    <property type="term" value="F:DNA translocase activity"/>
    <property type="evidence" value="ECO:0000318"/>
    <property type="project" value="GO_Central"/>
</dbReference>
<feature type="domain" description="Helicase C-terminal" evidence="5">
    <location>
        <begin position="423"/>
        <end position="571"/>
    </location>
</feature>
<dbReference type="CTD" id="6756435"/>
<dbReference type="RefSeq" id="XP_002115222.1">
    <property type="nucleotide sequence ID" value="XM_002115186.1"/>
</dbReference>
<evidence type="ECO:0000259" key="4">
    <source>
        <dbReference type="PROSITE" id="PS51192"/>
    </source>
</evidence>
<feature type="domain" description="Helicase ATP-binding" evidence="4">
    <location>
        <begin position="149"/>
        <end position="263"/>
    </location>
</feature>
<dbReference type="Pfam" id="PF00176">
    <property type="entry name" value="SNF2-rel_dom"/>
    <property type="match status" value="1"/>
</dbReference>
<gene>
    <name evidence="6" type="ORF">TRIADDRAFT_59182</name>
</gene>
<dbReference type="eggNOG" id="KOG0387">
    <property type="taxonomic scope" value="Eukaryota"/>
</dbReference>
<dbReference type="FunFam" id="3.40.50.10810:FF:000094">
    <property type="entry name" value="DNA excision repair protein ERCC-6"/>
    <property type="match status" value="1"/>
</dbReference>
<dbReference type="GO" id="GO:0006281">
    <property type="term" value="P:DNA repair"/>
    <property type="evidence" value="ECO:0000318"/>
    <property type="project" value="GO_Central"/>
</dbReference>
<dbReference type="InterPro" id="IPR001650">
    <property type="entry name" value="Helicase_C-like"/>
</dbReference>
<dbReference type="PROSITE" id="PS51194">
    <property type="entry name" value="HELICASE_CTER"/>
    <property type="match status" value="1"/>
</dbReference>
<proteinExistence type="predicted"/>
<dbReference type="GO" id="GO:0005524">
    <property type="term" value="F:ATP binding"/>
    <property type="evidence" value="ECO:0007669"/>
    <property type="project" value="InterPro"/>
</dbReference>
<dbReference type="InterPro" id="IPR027417">
    <property type="entry name" value="P-loop_NTPase"/>
</dbReference>
<evidence type="ECO:0008006" key="8">
    <source>
        <dbReference type="Google" id="ProtNLM"/>
    </source>
</evidence>
<dbReference type="InterPro" id="IPR049730">
    <property type="entry name" value="SNF2/RAD54-like_C"/>
</dbReference>
<evidence type="ECO:0000259" key="5">
    <source>
        <dbReference type="PROSITE" id="PS51194"/>
    </source>
</evidence>
<dbReference type="GeneID" id="6756435"/>
<dbReference type="InterPro" id="IPR014001">
    <property type="entry name" value="Helicase_ATP-bd"/>
</dbReference>
<dbReference type="SMART" id="SM00490">
    <property type="entry name" value="HELICc"/>
    <property type="match status" value="1"/>
</dbReference>
<dbReference type="HOGENOM" id="CLU_304908_0_0_1"/>
<accession>B3S536</accession>
<keyword evidence="7" id="KW-1185">Reference proteome</keyword>
<dbReference type="InterPro" id="IPR050496">
    <property type="entry name" value="SNF2_RAD54_helicase_repair"/>
</dbReference>
<keyword evidence="1" id="KW-0378">Hydrolase</keyword>
<organism evidence="6 7">
    <name type="scientific">Trichoplax adhaerens</name>
    <name type="common">Trichoplax reptans</name>
    <dbReference type="NCBI Taxonomy" id="10228"/>
    <lineage>
        <taxon>Eukaryota</taxon>
        <taxon>Metazoa</taxon>
        <taxon>Placozoa</taxon>
        <taxon>Uniplacotomia</taxon>
        <taxon>Trichoplacea</taxon>
        <taxon>Trichoplacidae</taxon>
        <taxon>Trichoplax</taxon>
    </lineage>
</organism>
<dbReference type="Gene3D" id="3.40.50.10810">
    <property type="entry name" value="Tandem AAA-ATPase domain"/>
    <property type="match status" value="2"/>
</dbReference>
<dbReference type="Gene3D" id="3.40.50.300">
    <property type="entry name" value="P-loop containing nucleotide triphosphate hydrolases"/>
    <property type="match status" value="1"/>
</dbReference>
<dbReference type="GO" id="GO:0016787">
    <property type="term" value="F:hydrolase activity"/>
    <property type="evidence" value="ECO:0007669"/>
    <property type="project" value="UniProtKB-KW"/>
</dbReference>
<protein>
    <recommendedName>
        <fullName evidence="8">DNA excision repair protein ERCC-6-like</fullName>
    </recommendedName>
</protein>
<evidence type="ECO:0000256" key="1">
    <source>
        <dbReference type="ARBA" id="ARBA00022801"/>
    </source>
</evidence>
<dbReference type="FunCoup" id="B3S536">
    <property type="interactions" value="146"/>
</dbReference>